<reference evidence="3 4" key="1">
    <citation type="journal article" date="2019" name="Int. J. Syst. Evol. Microbiol.">
        <title>The Global Catalogue of Microorganisms (GCM) 10K type strain sequencing project: providing services to taxonomists for standard genome sequencing and annotation.</title>
        <authorList>
            <consortium name="The Broad Institute Genomics Platform"/>
            <consortium name="The Broad Institute Genome Sequencing Center for Infectious Disease"/>
            <person name="Wu L."/>
            <person name="Ma J."/>
        </authorList>
    </citation>
    <scope>NUCLEOTIDE SEQUENCE [LARGE SCALE GENOMIC DNA]</scope>
    <source>
        <strain evidence="3 4">JCM 13476</strain>
    </source>
</reference>
<accession>A0ABN0Y0L5</accession>
<evidence type="ECO:0000259" key="2">
    <source>
        <dbReference type="Pfam" id="PF03724"/>
    </source>
</evidence>
<protein>
    <recommendedName>
        <fullName evidence="2">DUF306 domain-containing protein</fullName>
    </recommendedName>
</protein>
<feature type="signal peptide" evidence="1">
    <location>
        <begin position="1"/>
        <end position="18"/>
    </location>
</feature>
<dbReference type="EMBL" id="BAAAEJ010000002">
    <property type="protein sequence ID" value="GAA0378468.1"/>
    <property type="molecule type" value="Genomic_DNA"/>
</dbReference>
<comment type="caution">
    <text evidence="3">The sequence shown here is derived from an EMBL/GenBank/DDBJ whole genome shotgun (WGS) entry which is preliminary data.</text>
</comment>
<keyword evidence="4" id="KW-1185">Reference proteome</keyword>
<feature type="chain" id="PRO_5045822578" description="DUF306 domain-containing protein" evidence="1">
    <location>
        <begin position="19"/>
        <end position="135"/>
    </location>
</feature>
<feature type="domain" description="DUF306" evidence="2">
    <location>
        <begin position="28"/>
        <end position="129"/>
    </location>
</feature>
<organism evidence="3 4">
    <name type="scientific">Brevundimonas terrae</name>
    <dbReference type="NCBI Taxonomy" id="363631"/>
    <lineage>
        <taxon>Bacteria</taxon>
        <taxon>Pseudomonadati</taxon>
        <taxon>Pseudomonadota</taxon>
        <taxon>Alphaproteobacteria</taxon>
        <taxon>Caulobacterales</taxon>
        <taxon>Caulobacteraceae</taxon>
        <taxon>Brevundimonas</taxon>
    </lineage>
</organism>
<dbReference type="Gene3D" id="2.40.128.270">
    <property type="match status" value="1"/>
</dbReference>
<name>A0ABN0Y0L5_9CAUL</name>
<gene>
    <name evidence="3" type="ORF">GCM10009093_01920</name>
</gene>
<dbReference type="Proteomes" id="UP001500791">
    <property type="component" value="Unassembled WGS sequence"/>
</dbReference>
<evidence type="ECO:0000313" key="3">
    <source>
        <dbReference type="EMBL" id="GAA0378468.1"/>
    </source>
</evidence>
<keyword evidence="1" id="KW-0732">Signal</keyword>
<proteinExistence type="predicted"/>
<sequence>MFAVAGLMAALLPVQAMAQQAVPMTPELLQYSWVVSDFEGKQINSELPTFRMDDDNKIVIGQTQCGNDWNADTKVHFPHIEITNVQTGAFDCDAAPDVNRFLLALEKADRFQTSADGLELLDKDGKRIALMVAGG</sequence>
<dbReference type="InterPro" id="IPR038670">
    <property type="entry name" value="HslJ-like_sf"/>
</dbReference>
<dbReference type="Pfam" id="PF03724">
    <property type="entry name" value="META"/>
    <property type="match status" value="1"/>
</dbReference>
<evidence type="ECO:0000256" key="1">
    <source>
        <dbReference type="SAM" id="SignalP"/>
    </source>
</evidence>
<evidence type="ECO:0000313" key="4">
    <source>
        <dbReference type="Proteomes" id="UP001500791"/>
    </source>
</evidence>
<dbReference type="InterPro" id="IPR005184">
    <property type="entry name" value="DUF306_Meta_HslJ"/>
</dbReference>